<dbReference type="GO" id="GO:0071111">
    <property type="term" value="F:cyclic-guanylate-specific phosphodiesterase activity"/>
    <property type="evidence" value="ECO:0007669"/>
    <property type="project" value="InterPro"/>
</dbReference>
<evidence type="ECO:0000313" key="6">
    <source>
        <dbReference type="EMBL" id="RZS64994.1"/>
    </source>
</evidence>
<sequence length="580" mass="65722">MYPNGVPANYNHKAPESTWQPPEGSNYLSILDHIPIAVFRLDLDGSIVWFNAAAAALLAFLPDRGRGQPVVSIFREYGFKDRTPGPVMLQAQHEQFDKWRELVTWAATRGAVWHGAREGSDCQFRLYLLSHSDAPGYYLFAEEVRDQDFIRHEKGFDLLTGLPNRLMAESYFWQQKRYINAHYVPGQLLYYILIDLDEFKQINNRYGHRVGDQVLLAVSQRLRQAGQQRGYLARLESDEFLIIFPQAAEQELLGLLDELISQMTEPFWSGSHQLNVSASISVTSHGKGDESNLVLSLSTRSLARQECDGMRYLTPKAAHDIYRLSTLTKDIDRAIRNNEFFLQYQLQMDASGREVLGAEALIRWQHPDFGLVSPGVFVPLVEDSRKSAAMGYWVLREVCRQSRIIRERMDRRLRISVNITVEQVLEADFYEKLCAVLEEYGVEPADIELEITETMLISEVESVRQTLQRLSAKGISIALDDFGTGYSSLSHLVQFPVSRLKIDGSFVSQLPDDMHHGAIVRAIIGMGRSLGLRVVAEGVETAAQRDWLVAEGCHELQGFLFARPQDPEAMMAMLASYPGD</sequence>
<feature type="domain" description="GGDEF" evidence="4">
    <location>
        <begin position="187"/>
        <end position="318"/>
    </location>
</feature>
<dbReference type="SUPFAM" id="SSF141868">
    <property type="entry name" value="EAL domain-like"/>
    <property type="match status" value="1"/>
</dbReference>
<dbReference type="PANTHER" id="PTHR33121:SF79">
    <property type="entry name" value="CYCLIC DI-GMP PHOSPHODIESTERASE PDED-RELATED"/>
    <property type="match status" value="1"/>
</dbReference>
<feature type="domain" description="EAL" evidence="3">
    <location>
        <begin position="324"/>
        <end position="578"/>
    </location>
</feature>
<dbReference type="Proteomes" id="UP000292039">
    <property type="component" value="Unassembled WGS sequence"/>
</dbReference>
<dbReference type="InterPro" id="IPR035919">
    <property type="entry name" value="EAL_sf"/>
</dbReference>
<dbReference type="CDD" id="cd01948">
    <property type="entry name" value="EAL"/>
    <property type="match status" value="1"/>
</dbReference>
<dbReference type="Proteomes" id="UP000078084">
    <property type="component" value="Unassembled WGS sequence"/>
</dbReference>
<dbReference type="Gene3D" id="3.30.450.20">
    <property type="entry name" value="PAS domain"/>
    <property type="match status" value="1"/>
</dbReference>
<reference evidence="6 8" key="2">
    <citation type="submission" date="2019-02" db="EMBL/GenBank/DDBJ databases">
        <title>Genomic Encyclopedia of Type Strains, Phase IV (KMG-IV): sequencing the most valuable type-strain genomes for metagenomic binning, comparative biology and taxonomic classification.</title>
        <authorList>
            <person name="Goeker M."/>
        </authorList>
    </citation>
    <scope>NUCLEOTIDE SEQUENCE [LARGE SCALE GENOMIC DNA]</scope>
    <source>
        <strain evidence="6 8">DSM 16618</strain>
    </source>
</reference>
<dbReference type="InterPro" id="IPR000160">
    <property type="entry name" value="GGDEF_dom"/>
</dbReference>
<dbReference type="NCBIfam" id="TIGR00254">
    <property type="entry name" value="GGDEF"/>
    <property type="match status" value="1"/>
</dbReference>
<dbReference type="EMBL" id="SGWZ01000007">
    <property type="protein sequence ID" value="RZS64994.1"/>
    <property type="molecule type" value="Genomic_DNA"/>
</dbReference>
<dbReference type="Gene3D" id="3.30.70.270">
    <property type="match status" value="1"/>
</dbReference>
<proteinExistence type="predicted"/>
<dbReference type="InterPro" id="IPR029787">
    <property type="entry name" value="Nucleotide_cyclase"/>
</dbReference>
<dbReference type="SMART" id="SM00052">
    <property type="entry name" value="EAL"/>
    <property type="match status" value="1"/>
</dbReference>
<dbReference type="SUPFAM" id="SSF55073">
    <property type="entry name" value="Nucleotide cyclase"/>
    <property type="match status" value="1"/>
</dbReference>
<dbReference type="InterPro" id="IPR000014">
    <property type="entry name" value="PAS"/>
</dbReference>
<feature type="region of interest" description="Disordered" evidence="1">
    <location>
        <begin position="1"/>
        <end position="20"/>
    </location>
</feature>
<dbReference type="InterPro" id="IPR035965">
    <property type="entry name" value="PAS-like_dom_sf"/>
</dbReference>
<dbReference type="OrthoDB" id="9813903at2"/>
<keyword evidence="7" id="KW-1185">Reference proteome</keyword>
<dbReference type="SMART" id="SM00091">
    <property type="entry name" value="PAS"/>
    <property type="match status" value="1"/>
</dbReference>
<feature type="domain" description="PAS" evidence="2">
    <location>
        <begin position="23"/>
        <end position="71"/>
    </location>
</feature>
<dbReference type="Gene3D" id="3.20.20.450">
    <property type="entry name" value="EAL domain"/>
    <property type="match status" value="1"/>
</dbReference>
<dbReference type="InterPro" id="IPR043128">
    <property type="entry name" value="Rev_trsase/Diguanyl_cyclase"/>
</dbReference>
<dbReference type="PROSITE" id="PS50883">
    <property type="entry name" value="EAL"/>
    <property type="match status" value="1"/>
</dbReference>
<dbReference type="SMART" id="SM00267">
    <property type="entry name" value="GGDEF"/>
    <property type="match status" value="1"/>
</dbReference>
<evidence type="ECO:0000259" key="4">
    <source>
        <dbReference type="PROSITE" id="PS50887"/>
    </source>
</evidence>
<dbReference type="Pfam" id="PF00990">
    <property type="entry name" value="GGDEF"/>
    <property type="match status" value="1"/>
</dbReference>
<dbReference type="InterPro" id="IPR050706">
    <property type="entry name" value="Cyclic-di-GMP_PDE-like"/>
</dbReference>
<evidence type="ECO:0000313" key="7">
    <source>
        <dbReference type="Proteomes" id="UP000078084"/>
    </source>
</evidence>
<dbReference type="AlphaFoldDB" id="A0A171KSQ3"/>
<dbReference type="InterPro" id="IPR013656">
    <property type="entry name" value="PAS_4"/>
</dbReference>
<dbReference type="SUPFAM" id="SSF55785">
    <property type="entry name" value="PYP-like sensor domain (PAS domain)"/>
    <property type="match status" value="1"/>
</dbReference>
<dbReference type="Pfam" id="PF08448">
    <property type="entry name" value="PAS_4"/>
    <property type="match status" value="1"/>
</dbReference>
<gene>
    <name evidence="5" type="ORF">AAV32_08055</name>
    <name evidence="6" type="ORF">EV679_3348</name>
</gene>
<comment type="caution">
    <text evidence="5">The sequence shown here is derived from an EMBL/GenBank/DDBJ whole genome shotgun (WGS) entry which is preliminary data.</text>
</comment>
<reference evidence="5 7" key="1">
    <citation type="submission" date="2015-04" db="EMBL/GenBank/DDBJ databases">
        <title>Genome sequence of Kerstersia gyiorum CG1.</title>
        <authorList>
            <person name="Greninger A.L."/>
            <person name="Kozyreva V."/>
            <person name="Chaturvedi V."/>
        </authorList>
    </citation>
    <scope>NUCLEOTIDE SEQUENCE [LARGE SCALE GENOMIC DNA]</scope>
    <source>
        <strain evidence="5 7">CG1</strain>
    </source>
</reference>
<evidence type="ECO:0000313" key="8">
    <source>
        <dbReference type="Proteomes" id="UP000292039"/>
    </source>
</evidence>
<dbReference type="EMBL" id="LBNE01000004">
    <property type="protein sequence ID" value="KKO71920.1"/>
    <property type="molecule type" value="Genomic_DNA"/>
</dbReference>
<evidence type="ECO:0000259" key="3">
    <source>
        <dbReference type="PROSITE" id="PS50883"/>
    </source>
</evidence>
<evidence type="ECO:0000256" key="1">
    <source>
        <dbReference type="SAM" id="MobiDB-lite"/>
    </source>
</evidence>
<dbReference type="Pfam" id="PF00563">
    <property type="entry name" value="EAL"/>
    <property type="match status" value="1"/>
</dbReference>
<dbReference type="InterPro" id="IPR001633">
    <property type="entry name" value="EAL_dom"/>
</dbReference>
<protein>
    <submittedName>
        <fullName evidence="6">Diguanylate cyclase (GGDEF)-like protein</fullName>
    </submittedName>
</protein>
<dbReference type="STRING" id="206506.AAV32_08055"/>
<organism evidence="5 7">
    <name type="scientific">Kerstersia gyiorum</name>
    <dbReference type="NCBI Taxonomy" id="206506"/>
    <lineage>
        <taxon>Bacteria</taxon>
        <taxon>Pseudomonadati</taxon>
        <taxon>Pseudomonadota</taxon>
        <taxon>Betaproteobacteria</taxon>
        <taxon>Burkholderiales</taxon>
        <taxon>Alcaligenaceae</taxon>
        <taxon>Kerstersia</taxon>
    </lineage>
</organism>
<dbReference type="PROSITE" id="PS50887">
    <property type="entry name" value="GGDEF"/>
    <property type="match status" value="1"/>
</dbReference>
<accession>A0A171KSQ3</accession>
<evidence type="ECO:0000259" key="2">
    <source>
        <dbReference type="PROSITE" id="PS50112"/>
    </source>
</evidence>
<dbReference type="PROSITE" id="PS50112">
    <property type="entry name" value="PAS"/>
    <property type="match status" value="1"/>
</dbReference>
<dbReference type="PANTHER" id="PTHR33121">
    <property type="entry name" value="CYCLIC DI-GMP PHOSPHODIESTERASE PDEF"/>
    <property type="match status" value="1"/>
</dbReference>
<evidence type="ECO:0000313" key="5">
    <source>
        <dbReference type="EMBL" id="KKO71920.1"/>
    </source>
</evidence>
<name>A0A171KSQ3_9BURK</name>
<dbReference type="CDD" id="cd01949">
    <property type="entry name" value="GGDEF"/>
    <property type="match status" value="1"/>
</dbReference>